<gene>
    <name evidence="3" type="ORF">C469_05707</name>
</gene>
<comment type="caution">
    <text evidence="3">The sequence shown here is derived from an EMBL/GenBank/DDBJ whole genome shotgun (WGS) entry which is preliminary data.</text>
</comment>
<feature type="transmembrane region" description="Helical" evidence="2">
    <location>
        <begin position="366"/>
        <end position="389"/>
    </location>
</feature>
<feature type="transmembrane region" description="Helical" evidence="2">
    <location>
        <begin position="168"/>
        <end position="190"/>
    </location>
</feature>
<evidence type="ECO:0000313" key="3">
    <source>
        <dbReference type="EMBL" id="EMA61924.1"/>
    </source>
</evidence>
<dbReference type="EMBL" id="AOJG01000013">
    <property type="protein sequence ID" value="EMA61924.1"/>
    <property type="molecule type" value="Genomic_DNA"/>
</dbReference>
<keyword evidence="2" id="KW-0812">Transmembrane</keyword>
<evidence type="ECO:0000256" key="1">
    <source>
        <dbReference type="SAM" id="MobiDB-lite"/>
    </source>
</evidence>
<dbReference type="PATRIC" id="fig|1227482.3.peg.1147"/>
<dbReference type="OrthoDB" id="385384at2157"/>
<feature type="compositionally biased region" description="Acidic residues" evidence="1">
    <location>
        <begin position="211"/>
        <end position="222"/>
    </location>
</feature>
<keyword evidence="2" id="KW-1133">Transmembrane helix</keyword>
<feature type="transmembrane region" description="Helical" evidence="2">
    <location>
        <begin position="317"/>
        <end position="339"/>
    </location>
</feature>
<feature type="region of interest" description="Disordered" evidence="1">
    <location>
        <begin position="208"/>
        <end position="228"/>
    </location>
</feature>
<feature type="transmembrane region" description="Helical" evidence="2">
    <location>
        <begin position="465"/>
        <end position="485"/>
    </location>
</feature>
<name>M0NXD8_9EURY</name>
<sequence>MTALGVGVGSLAVLLPLALIAPVVAGAATFAAAVGVGLLAAGTVSARLTHLAYLATAPLVGVGIAVATAGHVDVAAVAADPLAARRTPLAAGAVAGLTGTVALSLLFGSATRTVTTANVRAALVGSLRAAALFATASGILFAVSQLIGETDLGVVFDRIVADAAAADQSLTSFAALLAWVLVTALAVSLLRGAGRLATTPLESVDARDAAELAEDPETDLETESTGNDDRLSTAVSASAIGLLVLSFLQLIGGKLDPAEQDPLLADLLVASDAFGEAVTTETALIALLAVMGALVAARLAVAFAEWARRRHDRTERVLGPTVSSAGIVAAVALGVQAGVPAYRPAVEAELLAAAVSPLLVRELVGALPALLLGGVAVLAAVTAASLALVRVYTGSIAGGPGDWLVYRNLVFLSSAVSIVAATVYGVMPLAGFVAMAAALLARDFLEYGYTLAVELRTRAVQPPEIAHVVASAGVGVVLVGLTLGVHHAGRSFSPPSATSFLAVPLLVLAAALLLLYFNSE</sequence>
<keyword evidence="4" id="KW-1185">Reference proteome</keyword>
<evidence type="ECO:0000256" key="2">
    <source>
        <dbReference type="SAM" id="Phobius"/>
    </source>
</evidence>
<feature type="transmembrane region" description="Helical" evidence="2">
    <location>
        <begin position="283"/>
        <end position="305"/>
    </location>
</feature>
<feature type="transmembrane region" description="Helical" evidence="2">
    <location>
        <begin position="409"/>
        <end position="441"/>
    </location>
</feature>
<feature type="transmembrane region" description="Helical" evidence="2">
    <location>
        <begin position="497"/>
        <end position="517"/>
    </location>
</feature>
<dbReference type="STRING" id="1227482.C469_05707"/>
<dbReference type="AlphaFoldDB" id="M0NXD8"/>
<protein>
    <submittedName>
        <fullName evidence="3">Uncharacterized protein</fullName>
    </submittedName>
</protein>
<feature type="transmembrane region" description="Helical" evidence="2">
    <location>
        <begin position="231"/>
        <end position="251"/>
    </location>
</feature>
<accession>M0NXD8</accession>
<reference evidence="3 4" key="1">
    <citation type="journal article" date="2014" name="PLoS Genet.">
        <title>Phylogenetically driven sequencing of extremely halophilic archaea reveals strategies for static and dynamic osmo-response.</title>
        <authorList>
            <person name="Becker E.A."/>
            <person name="Seitzer P.M."/>
            <person name="Tritt A."/>
            <person name="Larsen D."/>
            <person name="Krusor M."/>
            <person name="Yao A.I."/>
            <person name="Wu D."/>
            <person name="Madern D."/>
            <person name="Eisen J.A."/>
            <person name="Darling A.E."/>
            <person name="Facciotti M.T."/>
        </authorList>
    </citation>
    <scope>NUCLEOTIDE SEQUENCE [LARGE SCALE GENOMIC DNA]</scope>
    <source>
        <strain evidence="3 4">DSM 21995</strain>
    </source>
</reference>
<keyword evidence="2" id="KW-0472">Membrane</keyword>
<feature type="transmembrane region" description="Helical" evidence="2">
    <location>
        <begin position="89"/>
        <end position="108"/>
    </location>
</feature>
<feature type="transmembrane region" description="Helical" evidence="2">
    <location>
        <begin position="129"/>
        <end position="148"/>
    </location>
</feature>
<feature type="transmembrane region" description="Helical" evidence="2">
    <location>
        <begin position="12"/>
        <end position="39"/>
    </location>
</feature>
<proteinExistence type="predicted"/>
<feature type="transmembrane region" description="Helical" evidence="2">
    <location>
        <begin position="51"/>
        <end position="69"/>
    </location>
</feature>
<evidence type="ECO:0000313" key="4">
    <source>
        <dbReference type="Proteomes" id="UP000011650"/>
    </source>
</evidence>
<dbReference type="Proteomes" id="UP000011650">
    <property type="component" value="Unassembled WGS sequence"/>
</dbReference>
<organism evidence="3 4">
    <name type="scientific">Halorubrum lipolyticum DSM 21995</name>
    <dbReference type="NCBI Taxonomy" id="1227482"/>
    <lineage>
        <taxon>Archaea</taxon>
        <taxon>Methanobacteriati</taxon>
        <taxon>Methanobacteriota</taxon>
        <taxon>Stenosarchaea group</taxon>
        <taxon>Halobacteria</taxon>
        <taxon>Halobacteriales</taxon>
        <taxon>Haloferacaceae</taxon>
        <taxon>Halorubrum</taxon>
    </lineage>
</organism>